<dbReference type="KEGG" id="cten:18250010"/>
<dbReference type="HOGENOM" id="CLU_042318_0_0_1"/>
<dbReference type="AlphaFoldDB" id="G3BDM7"/>
<reference evidence="2 3" key="1">
    <citation type="journal article" date="2011" name="Proc. Natl. Acad. Sci. U.S.A.">
        <title>Comparative genomics of xylose-fermenting fungi for enhanced biofuel production.</title>
        <authorList>
            <person name="Wohlbach D.J."/>
            <person name="Kuo A."/>
            <person name="Sato T.K."/>
            <person name="Potts K.M."/>
            <person name="Salamov A.A."/>
            <person name="LaButti K.M."/>
            <person name="Sun H."/>
            <person name="Clum A."/>
            <person name="Pangilinan J.L."/>
            <person name="Lindquist E.A."/>
            <person name="Lucas S."/>
            <person name="Lapidus A."/>
            <person name="Jin M."/>
            <person name="Gunawan C."/>
            <person name="Balan V."/>
            <person name="Dale B.E."/>
            <person name="Jeffries T.W."/>
            <person name="Zinkel R."/>
            <person name="Barry K.W."/>
            <person name="Grigoriev I.V."/>
            <person name="Gasch A.P."/>
        </authorList>
    </citation>
    <scope>NUCLEOTIDE SEQUENCE [LARGE SCALE GENOMIC DNA]</scope>
    <source>
        <strain evidence="3">ATCC 10573 / BCRC 21748 / CBS 615 / JCM 9827 / NBRC 10315 / NRRL Y-1498 / VKM Y-70</strain>
    </source>
</reference>
<dbReference type="eggNOG" id="ENOG502RPYU">
    <property type="taxonomic scope" value="Eukaryota"/>
</dbReference>
<dbReference type="Proteomes" id="UP000000707">
    <property type="component" value="Unassembled WGS sequence"/>
</dbReference>
<gene>
    <name evidence="2" type="ORF">CANTEDRAFT_136821</name>
</gene>
<dbReference type="RefSeq" id="XP_006689556.1">
    <property type="nucleotide sequence ID" value="XM_006689493.1"/>
</dbReference>
<evidence type="ECO:0000313" key="2">
    <source>
        <dbReference type="EMBL" id="EGV60342.1"/>
    </source>
</evidence>
<dbReference type="OrthoDB" id="4082978at2759"/>
<dbReference type="GeneID" id="18250010"/>
<evidence type="ECO:0000313" key="3">
    <source>
        <dbReference type="Proteomes" id="UP000000707"/>
    </source>
</evidence>
<name>G3BDM7_CANTC</name>
<dbReference type="Gene3D" id="3.90.180.10">
    <property type="entry name" value="Medium-chain alcohol dehydrogenases, catalytic domain"/>
    <property type="match status" value="1"/>
</dbReference>
<evidence type="ECO:0000256" key="1">
    <source>
        <dbReference type="SAM" id="MobiDB-lite"/>
    </source>
</evidence>
<accession>G3BDM7</accession>
<feature type="compositionally biased region" description="Low complexity" evidence="1">
    <location>
        <begin position="386"/>
        <end position="396"/>
    </location>
</feature>
<sequence length="480" mass="54998">MEQLSQSVIGGGDEYLVPEPINQVPVKRLFDFQTGKLKESMKLPKDFELDDSEILFKIKLIAVNYGRDFELMKQYNTETSTSGGRILPSNIVPCNKFIGKIYASNDVNLDFELDNSKFLVFPHTTCIQQGFPTLCKNCTHYLSSHRSAVGTSSFLPCLARFEFGYNVDGGLQDFIKIKNSSEILIKVPDNVSTHDAALSLDISLPFYSYFKWLQNSGNYNPTDKILLVLSDSRKEMNDVLVVFKMLQLIEKNVTIIDAPQIKAMTPSEENTFSSHFNMVLTFDFNHRVLNFCFNSIISTGLESTKSRYRFVMFNQYFPVDFSNYKQFDLTDKVITEFKLNWFHKFDLIDLLSYLSSLNNSTPRKSLSSVEDSTTKSPTKSVFSDASTTSETTSSSTKGKTEEDYHNNRFVKSHEINELLSLPSKVHWLYYEKDVDLANEFQKTDNSHSTRHINKLMKSNKNVKICYNNRPNKSKVNAFIL</sequence>
<dbReference type="EMBL" id="GL996528">
    <property type="protein sequence ID" value="EGV60342.1"/>
    <property type="molecule type" value="Genomic_DNA"/>
</dbReference>
<keyword evidence="3" id="KW-1185">Reference proteome</keyword>
<proteinExistence type="predicted"/>
<feature type="compositionally biased region" description="Polar residues" evidence="1">
    <location>
        <begin position="361"/>
        <end position="385"/>
    </location>
</feature>
<protein>
    <submittedName>
        <fullName evidence="2">Uncharacterized protein</fullName>
    </submittedName>
</protein>
<feature type="region of interest" description="Disordered" evidence="1">
    <location>
        <begin position="359"/>
        <end position="402"/>
    </location>
</feature>
<dbReference type="STRING" id="590646.G3BDM7"/>
<organism evidence="3">
    <name type="scientific">Candida tenuis (strain ATCC 10573 / BCRC 21748 / CBS 615 / JCM 9827 / NBRC 10315 / NRRL Y-1498 / VKM Y-70)</name>
    <name type="common">Yeast</name>
    <name type="synonym">Yamadazyma tenuis</name>
    <dbReference type="NCBI Taxonomy" id="590646"/>
    <lineage>
        <taxon>Eukaryota</taxon>
        <taxon>Fungi</taxon>
        <taxon>Dikarya</taxon>
        <taxon>Ascomycota</taxon>
        <taxon>Saccharomycotina</taxon>
        <taxon>Pichiomycetes</taxon>
        <taxon>Debaryomycetaceae</taxon>
        <taxon>Yamadazyma</taxon>
    </lineage>
</organism>